<proteinExistence type="predicted"/>
<dbReference type="Pfam" id="PF05043">
    <property type="entry name" value="Mga"/>
    <property type="match status" value="1"/>
</dbReference>
<evidence type="ECO:0000256" key="5">
    <source>
        <dbReference type="ARBA" id="ARBA00023163"/>
    </source>
</evidence>
<reference evidence="9" key="1">
    <citation type="journal article" date="2014" name="Int. J. Syst. Evol. Microbiol.">
        <title>Complete genome sequence of Corynebacterium casei LMG S-19264T (=DSM 44701T), isolated from a smear-ripened cheese.</title>
        <authorList>
            <consortium name="US DOE Joint Genome Institute (JGI-PGF)"/>
            <person name="Walter F."/>
            <person name="Albersmeier A."/>
            <person name="Kalinowski J."/>
            <person name="Ruckert C."/>
        </authorList>
    </citation>
    <scope>NUCLEOTIDE SEQUENCE</scope>
    <source>
        <strain evidence="9">CGMCC 1.15371</strain>
    </source>
</reference>
<feature type="domain" description="PRD" evidence="8">
    <location>
        <begin position="201"/>
        <end position="306"/>
    </location>
</feature>
<dbReference type="Pfam" id="PF08279">
    <property type="entry name" value="HTH_11"/>
    <property type="match status" value="1"/>
</dbReference>
<keyword evidence="2" id="KW-0677">Repeat</keyword>
<dbReference type="InterPro" id="IPR002178">
    <property type="entry name" value="PTS_EIIA_type-2_dom"/>
</dbReference>
<dbReference type="InterPro" id="IPR013196">
    <property type="entry name" value="HTH_11"/>
</dbReference>
<dbReference type="InterPro" id="IPR050661">
    <property type="entry name" value="BglG_antiterminators"/>
</dbReference>
<dbReference type="SUPFAM" id="SSF63520">
    <property type="entry name" value="PTS-regulatory domain, PRD"/>
    <property type="match status" value="2"/>
</dbReference>
<dbReference type="InterPro" id="IPR036634">
    <property type="entry name" value="PRD_sf"/>
</dbReference>
<dbReference type="InterPro" id="IPR036390">
    <property type="entry name" value="WH_DNA-bd_sf"/>
</dbReference>
<dbReference type="CDD" id="cd05568">
    <property type="entry name" value="PTS_IIB_bgl_like"/>
    <property type="match status" value="1"/>
</dbReference>
<dbReference type="RefSeq" id="WP_188688579.1">
    <property type="nucleotide sequence ID" value="NZ_BMIR01000001.1"/>
</dbReference>
<dbReference type="Gene3D" id="3.40.50.2300">
    <property type="match status" value="1"/>
</dbReference>
<dbReference type="SUPFAM" id="SSF55804">
    <property type="entry name" value="Phoshotransferase/anion transport protein"/>
    <property type="match status" value="1"/>
</dbReference>
<sequence>MYISARERIILDILLSAEDDTTIKQLADALDVSERTIHRDLKGSETVLEQFNITLVKKAGVGIRLVGDPEDINALKLMLYKQSHNEYTPEERQTILLCSLLEAVEPMKLVSLANDLHVTIVTISHDLTRLEEQLQDYGLQVVRKRGYGVELVGEERAKRRVMSDMLARHMDEVEFLSLIRKNIQHKPTAQTDSISEKLLGLVEREKLVIVERVIEEINNELDYFIADSAYIALVVHLGLAIERILQGENIKIDKSYLESLKITPEYKIANRIIAKLEKVFQIDIPEAEIGYITMHLQGAKLRYEYEYMVESTHLQTAAKAKQLIDYVEARLNTPLGDDYSLFQGLITHLTPALYRVQQDMRIHNPLLEKIKEDYQMLFDIIRNGAEEVFPDLTIPDEEIGFLVLHFGSALLSHQRQEQLQALVICSSGIGTSKILSTRIKQEIPEISHLRNVSLFELQQIDTSAYDIIISTIRLPEFDEEGYILVSPILTKEETERIKAFIHGKAKGVQLAEVVTDSGPKIYYSNVKGFVTSLEASQHYAEAIVSVLKSFTLETFEKETTTKAVLTRACSQLLEAGMITDEEQVVRALLERERLGGLGIPNTRLALFHARSHQIGQPVFRSLYTQKPLDLKGMDGKDVEVDHLLLLLAPEETSKQTLEVLSLISAIIIESKESIALFESDNQQLMLSFLSMQLEKFYHEKIQEMRNS</sequence>
<keyword evidence="4" id="KW-0010">Activator</keyword>
<dbReference type="AlphaFoldDB" id="A0A8J2VFK8"/>
<feature type="domain" description="PTS EIIA type-2" evidence="6">
    <location>
        <begin position="545"/>
        <end position="692"/>
    </location>
</feature>
<dbReference type="InterPro" id="IPR036095">
    <property type="entry name" value="PTS_EIIB-like_sf"/>
</dbReference>
<keyword evidence="3" id="KW-0805">Transcription regulation</keyword>
<dbReference type="InterPro" id="IPR013011">
    <property type="entry name" value="PTS_EIIB_2"/>
</dbReference>
<evidence type="ECO:0000256" key="1">
    <source>
        <dbReference type="ARBA" id="ARBA00022679"/>
    </source>
</evidence>
<evidence type="ECO:0000313" key="9">
    <source>
        <dbReference type="EMBL" id="GGE29665.1"/>
    </source>
</evidence>
<feature type="domain" description="PRD" evidence="8">
    <location>
        <begin position="311"/>
        <end position="416"/>
    </location>
</feature>
<evidence type="ECO:0000259" key="8">
    <source>
        <dbReference type="PROSITE" id="PS51372"/>
    </source>
</evidence>
<dbReference type="InterPro" id="IPR036388">
    <property type="entry name" value="WH-like_DNA-bd_sf"/>
</dbReference>
<accession>A0A8J2VFK8</accession>
<dbReference type="GO" id="GO:0008982">
    <property type="term" value="F:protein-N(PI)-phosphohistidine-sugar phosphotransferase activity"/>
    <property type="evidence" value="ECO:0007669"/>
    <property type="project" value="InterPro"/>
</dbReference>
<dbReference type="Pfam" id="PF00874">
    <property type="entry name" value="PRD"/>
    <property type="match status" value="2"/>
</dbReference>
<name>A0A8J2VFK8_9BACL</name>
<dbReference type="EMBL" id="BMIR01000001">
    <property type="protein sequence ID" value="GGE29665.1"/>
    <property type="molecule type" value="Genomic_DNA"/>
</dbReference>
<dbReference type="Proteomes" id="UP000628775">
    <property type="component" value="Unassembled WGS sequence"/>
</dbReference>
<comment type="caution">
    <text evidence="9">The sequence shown here is derived from an EMBL/GenBank/DDBJ whole genome shotgun (WGS) entry which is preliminary data.</text>
</comment>
<dbReference type="Gene3D" id="1.10.1790.10">
    <property type="entry name" value="PRD domain"/>
    <property type="match status" value="2"/>
</dbReference>
<dbReference type="InterPro" id="IPR016152">
    <property type="entry name" value="PTrfase/Anion_transptr"/>
</dbReference>
<dbReference type="SUPFAM" id="SSF52794">
    <property type="entry name" value="PTS system IIB component-like"/>
    <property type="match status" value="1"/>
</dbReference>
<keyword evidence="10" id="KW-1185">Reference proteome</keyword>
<dbReference type="InterPro" id="IPR007737">
    <property type="entry name" value="Mga_HTH"/>
</dbReference>
<gene>
    <name evidence="9" type="primary">mtlR</name>
    <name evidence="9" type="ORF">GCM10011391_05250</name>
</gene>
<dbReference type="PANTHER" id="PTHR30185">
    <property type="entry name" value="CRYPTIC BETA-GLUCOSIDE BGL OPERON ANTITERMINATOR"/>
    <property type="match status" value="1"/>
</dbReference>
<reference evidence="9" key="2">
    <citation type="submission" date="2020-09" db="EMBL/GenBank/DDBJ databases">
        <authorList>
            <person name="Sun Q."/>
            <person name="Zhou Y."/>
        </authorList>
    </citation>
    <scope>NUCLEOTIDE SEQUENCE</scope>
    <source>
        <strain evidence="9">CGMCC 1.15371</strain>
    </source>
</reference>
<feature type="domain" description="PTS EIIB type-2" evidence="7">
    <location>
        <begin position="419"/>
        <end position="509"/>
    </location>
</feature>
<dbReference type="PROSITE" id="PS51099">
    <property type="entry name" value="PTS_EIIB_TYPE_2"/>
    <property type="match status" value="1"/>
</dbReference>
<evidence type="ECO:0000256" key="4">
    <source>
        <dbReference type="ARBA" id="ARBA00023159"/>
    </source>
</evidence>
<organism evidence="9 10">
    <name type="scientific">Pullulanibacillus camelliae</name>
    <dbReference type="NCBI Taxonomy" id="1707096"/>
    <lineage>
        <taxon>Bacteria</taxon>
        <taxon>Bacillati</taxon>
        <taxon>Bacillota</taxon>
        <taxon>Bacilli</taxon>
        <taxon>Bacillales</taxon>
        <taxon>Sporolactobacillaceae</taxon>
        <taxon>Pullulanibacillus</taxon>
    </lineage>
</organism>
<dbReference type="InterPro" id="IPR011608">
    <property type="entry name" value="PRD"/>
</dbReference>
<dbReference type="Pfam" id="PF00359">
    <property type="entry name" value="PTS_EIIA_2"/>
    <property type="match status" value="1"/>
</dbReference>
<keyword evidence="5" id="KW-0804">Transcription</keyword>
<dbReference type="PROSITE" id="PS51372">
    <property type="entry name" value="PRD_2"/>
    <property type="match status" value="2"/>
</dbReference>
<evidence type="ECO:0000259" key="7">
    <source>
        <dbReference type="PROSITE" id="PS51099"/>
    </source>
</evidence>
<keyword evidence="1" id="KW-0808">Transferase</keyword>
<dbReference type="GO" id="GO:0006355">
    <property type="term" value="P:regulation of DNA-templated transcription"/>
    <property type="evidence" value="ECO:0007669"/>
    <property type="project" value="InterPro"/>
</dbReference>
<dbReference type="Gene3D" id="3.40.930.10">
    <property type="entry name" value="Mannitol-specific EII, Chain A"/>
    <property type="match status" value="1"/>
</dbReference>
<dbReference type="Gene3D" id="1.10.10.10">
    <property type="entry name" value="Winged helix-like DNA-binding domain superfamily/Winged helix DNA-binding domain"/>
    <property type="match status" value="2"/>
</dbReference>
<dbReference type="SUPFAM" id="SSF46785">
    <property type="entry name" value="Winged helix' DNA-binding domain"/>
    <property type="match status" value="1"/>
</dbReference>
<evidence type="ECO:0000256" key="3">
    <source>
        <dbReference type="ARBA" id="ARBA00023015"/>
    </source>
</evidence>
<dbReference type="PANTHER" id="PTHR30185:SF18">
    <property type="entry name" value="TRANSCRIPTIONAL REGULATOR MTLR"/>
    <property type="match status" value="1"/>
</dbReference>
<evidence type="ECO:0000313" key="10">
    <source>
        <dbReference type="Proteomes" id="UP000628775"/>
    </source>
</evidence>
<evidence type="ECO:0000259" key="6">
    <source>
        <dbReference type="PROSITE" id="PS51094"/>
    </source>
</evidence>
<dbReference type="PROSITE" id="PS51094">
    <property type="entry name" value="PTS_EIIA_TYPE_2"/>
    <property type="match status" value="1"/>
</dbReference>
<protein>
    <submittedName>
        <fullName evidence="9">Transcriptional regulator MtlR</fullName>
    </submittedName>
</protein>
<evidence type="ECO:0000256" key="2">
    <source>
        <dbReference type="ARBA" id="ARBA00022737"/>
    </source>
</evidence>
<dbReference type="GO" id="GO:0009401">
    <property type="term" value="P:phosphoenolpyruvate-dependent sugar phosphotransferase system"/>
    <property type="evidence" value="ECO:0007669"/>
    <property type="project" value="InterPro"/>
</dbReference>